<evidence type="ECO:0000256" key="1">
    <source>
        <dbReference type="ARBA" id="ARBA00004970"/>
    </source>
</evidence>
<evidence type="ECO:0000259" key="9">
    <source>
        <dbReference type="Pfam" id="PF02811"/>
    </source>
</evidence>
<evidence type="ECO:0000256" key="3">
    <source>
        <dbReference type="ARBA" id="ARBA00013085"/>
    </source>
</evidence>
<dbReference type="InterPro" id="IPR010140">
    <property type="entry name" value="Histidinol_P_phosphatase_HisJ"/>
</dbReference>
<organism evidence="10 11">
    <name type="scientific">Torulaspora globosa</name>
    <dbReference type="NCBI Taxonomy" id="48254"/>
    <lineage>
        <taxon>Eukaryota</taxon>
        <taxon>Fungi</taxon>
        <taxon>Dikarya</taxon>
        <taxon>Ascomycota</taxon>
        <taxon>Saccharomycotina</taxon>
        <taxon>Saccharomycetes</taxon>
        <taxon>Saccharomycetales</taxon>
        <taxon>Saccharomycetaceae</taxon>
        <taxon>Torulaspora</taxon>
    </lineage>
</organism>
<keyword evidence="11" id="KW-1185">Reference proteome</keyword>
<dbReference type="GO" id="GO:0000105">
    <property type="term" value="P:L-histidine biosynthetic process"/>
    <property type="evidence" value="ECO:0007669"/>
    <property type="project" value="UniProtKB-UniRule"/>
</dbReference>
<keyword evidence="6 8" id="KW-0368">Histidine biosynthesis</keyword>
<evidence type="ECO:0000256" key="4">
    <source>
        <dbReference type="ARBA" id="ARBA00022605"/>
    </source>
</evidence>
<dbReference type="GO" id="GO:0005737">
    <property type="term" value="C:cytoplasm"/>
    <property type="evidence" value="ECO:0007669"/>
    <property type="project" value="TreeGrafter"/>
</dbReference>
<evidence type="ECO:0000256" key="8">
    <source>
        <dbReference type="RuleBase" id="RU366003"/>
    </source>
</evidence>
<dbReference type="SUPFAM" id="SSF89550">
    <property type="entry name" value="PHP domain-like"/>
    <property type="match status" value="1"/>
</dbReference>
<accession>A0A7H9HMB9</accession>
<dbReference type="AlphaFoldDB" id="A0A7H9HMB9"/>
<dbReference type="EC" id="3.1.3.15" evidence="3 8"/>
<gene>
    <name evidence="10" type="ORF">HG537_0A06860</name>
</gene>
<evidence type="ECO:0000256" key="5">
    <source>
        <dbReference type="ARBA" id="ARBA00022801"/>
    </source>
</evidence>
<dbReference type="Proteomes" id="UP000510647">
    <property type="component" value="Chromosome 1"/>
</dbReference>
<name>A0A7H9HMB9_9SACH</name>
<dbReference type="Gene3D" id="3.20.20.140">
    <property type="entry name" value="Metal-dependent hydrolases"/>
    <property type="match status" value="1"/>
</dbReference>
<dbReference type="InterPro" id="IPR016195">
    <property type="entry name" value="Pol/histidinol_Pase-like"/>
</dbReference>
<proteinExistence type="inferred from homology"/>
<reference evidence="10 11" key="1">
    <citation type="submission" date="2020-06" db="EMBL/GenBank/DDBJ databases">
        <title>The yeast mating-type switching endonuclease HO is a domesticated member of an unorthodox homing genetic element family.</title>
        <authorList>
            <person name="Coughlan A.Y."/>
            <person name="Lombardi L."/>
            <person name="Braun-Galleani S."/>
            <person name="Martos A.R."/>
            <person name="Galeote V."/>
            <person name="Bigey F."/>
            <person name="Dequin S."/>
            <person name="Byrne K.P."/>
            <person name="Wolfe K.H."/>
        </authorList>
    </citation>
    <scope>NUCLEOTIDE SEQUENCE [LARGE SCALE GENOMIC DNA]</scope>
    <source>
        <strain evidence="10 11">CBS2947</strain>
    </source>
</reference>
<evidence type="ECO:0000313" key="10">
    <source>
        <dbReference type="EMBL" id="QLQ78439.1"/>
    </source>
</evidence>
<evidence type="ECO:0000256" key="2">
    <source>
        <dbReference type="ARBA" id="ARBA00009152"/>
    </source>
</evidence>
<dbReference type="InterPro" id="IPR004013">
    <property type="entry name" value="PHP_dom"/>
</dbReference>
<protein>
    <recommendedName>
        <fullName evidence="3 8">Histidinol-phosphatase</fullName>
        <shortName evidence="8">HolPase</shortName>
        <ecNumber evidence="3 8">3.1.3.15</ecNumber>
    </recommendedName>
</protein>
<comment type="pathway">
    <text evidence="1 8">Amino-acid biosynthesis; L-histidine biosynthesis; L-histidine from 5-phospho-alpha-D-ribose 1-diphosphate: step 8/9.</text>
</comment>
<dbReference type="EMBL" id="CP059267">
    <property type="protein sequence ID" value="QLQ78439.1"/>
    <property type="molecule type" value="Genomic_DNA"/>
</dbReference>
<evidence type="ECO:0000256" key="6">
    <source>
        <dbReference type="ARBA" id="ARBA00023102"/>
    </source>
</evidence>
<keyword evidence="5 8" id="KW-0378">Hydrolase</keyword>
<dbReference type="GO" id="GO:0004401">
    <property type="term" value="F:histidinol-phosphatase activity"/>
    <property type="evidence" value="ECO:0007669"/>
    <property type="project" value="UniProtKB-UniRule"/>
</dbReference>
<dbReference type="FunFam" id="3.20.20.140:FF:000088">
    <property type="entry name" value="Histidinol-phosphatase"/>
    <property type="match status" value="1"/>
</dbReference>
<dbReference type="PANTHER" id="PTHR21039">
    <property type="entry name" value="HISTIDINOL PHOSPHATASE-RELATED"/>
    <property type="match status" value="1"/>
</dbReference>
<feature type="domain" description="PHP" evidence="9">
    <location>
        <begin position="4"/>
        <end position="240"/>
    </location>
</feature>
<dbReference type="OrthoDB" id="5957391at2759"/>
<keyword evidence="4 8" id="KW-0028">Amino-acid biosynthesis</keyword>
<evidence type="ECO:0000256" key="7">
    <source>
        <dbReference type="ARBA" id="ARBA00049158"/>
    </source>
</evidence>
<sequence>MHSHHSHSGDYIAHGVDPLEAVTNQAVKMKFHTYCLTEHMPRFEAKYLYPEELDSKHDESGAIAKLQRDFKNFLEHAQRIKNRPNVSNTQFLIGVEVESCDLDHIEYAKRLIEENRGVIQFSVGSVHHINEIPIDFDQSEWDRALAASGNNLKTFLLAYFDLQYEMLRNLQPLVVGHFDLYKLFLPRDLRVDLETGACGISGTPVSDISLINQWEEVQAAVVRNLQYIEEYGGAIEINTSALRKKLPEPYPGKDVGLLVKRHCGGRFVLSDDAHGVAQVGVCYEQALNYILHELNLEKIYYLAETADCQNVKLEAIPIEQFESDAFWRLYGKTR</sequence>
<comment type="similarity">
    <text evidence="2 8">Belongs to the PHP hydrolase family. HisK subfamily.</text>
</comment>
<dbReference type="NCBIfam" id="TIGR01856">
    <property type="entry name" value="hisJ_fam"/>
    <property type="match status" value="1"/>
</dbReference>
<dbReference type="PANTHER" id="PTHR21039:SF0">
    <property type="entry name" value="HISTIDINOL-PHOSPHATASE"/>
    <property type="match status" value="1"/>
</dbReference>
<evidence type="ECO:0000313" key="11">
    <source>
        <dbReference type="Proteomes" id="UP000510647"/>
    </source>
</evidence>
<comment type="catalytic activity">
    <reaction evidence="7 8">
        <text>L-histidinol phosphate + H2O = L-histidinol + phosphate</text>
        <dbReference type="Rhea" id="RHEA:14465"/>
        <dbReference type="ChEBI" id="CHEBI:15377"/>
        <dbReference type="ChEBI" id="CHEBI:43474"/>
        <dbReference type="ChEBI" id="CHEBI:57699"/>
        <dbReference type="ChEBI" id="CHEBI:57980"/>
        <dbReference type="EC" id="3.1.3.15"/>
    </reaction>
</comment>
<dbReference type="Pfam" id="PF02811">
    <property type="entry name" value="PHP"/>
    <property type="match status" value="1"/>
</dbReference>
<dbReference type="UniPathway" id="UPA00031">
    <property type="reaction ID" value="UER00013"/>
</dbReference>